<dbReference type="InterPro" id="IPR043146">
    <property type="entry name" value="Penicillin_amidase_N_B-knob"/>
</dbReference>
<dbReference type="Gene3D" id="3.60.20.10">
    <property type="entry name" value="Glutamine Phosphoribosylpyrophosphate, subunit 1, domain 1"/>
    <property type="match status" value="1"/>
</dbReference>
<dbReference type="PIRSF" id="PIRSF001227">
    <property type="entry name" value="Pen_acylase"/>
    <property type="match status" value="1"/>
</dbReference>
<evidence type="ECO:0000256" key="1">
    <source>
        <dbReference type="ARBA" id="ARBA00006586"/>
    </source>
</evidence>
<organism evidence="4 5">
    <name type="scientific">Shivajiella indica</name>
    <dbReference type="NCBI Taxonomy" id="872115"/>
    <lineage>
        <taxon>Bacteria</taxon>
        <taxon>Pseudomonadati</taxon>
        <taxon>Bacteroidota</taxon>
        <taxon>Cytophagia</taxon>
        <taxon>Cytophagales</taxon>
        <taxon>Cyclobacteriaceae</taxon>
        <taxon>Shivajiella</taxon>
    </lineage>
</organism>
<dbReference type="Pfam" id="PF01804">
    <property type="entry name" value="Penicil_amidase"/>
    <property type="match status" value="1"/>
</dbReference>
<comment type="similarity">
    <text evidence="1">Belongs to the peptidase S45 family.</text>
</comment>
<keyword evidence="3" id="KW-0865">Zymogen</keyword>
<protein>
    <submittedName>
        <fullName evidence="4">Penicillin acylase family protein</fullName>
    </submittedName>
</protein>
<dbReference type="InterPro" id="IPR014395">
    <property type="entry name" value="Pen/GL7ACA/AHL_acylase"/>
</dbReference>
<dbReference type="Proteomes" id="UP001597414">
    <property type="component" value="Unassembled WGS sequence"/>
</dbReference>
<dbReference type="Gene3D" id="1.10.439.10">
    <property type="entry name" value="Penicillin Amidohydrolase, domain 1"/>
    <property type="match status" value="1"/>
</dbReference>
<proteinExistence type="inferred from homology"/>
<evidence type="ECO:0000256" key="2">
    <source>
        <dbReference type="ARBA" id="ARBA00022801"/>
    </source>
</evidence>
<name>A0ABW5BA46_9BACT</name>
<dbReference type="InterPro" id="IPR029055">
    <property type="entry name" value="Ntn_hydrolases_N"/>
</dbReference>
<comment type="caution">
    <text evidence="4">The sequence shown here is derived from an EMBL/GenBank/DDBJ whole genome shotgun (WGS) entry which is preliminary data.</text>
</comment>
<gene>
    <name evidence="4" type="ORF">ACFSKV_15640</name>
</gene>
<dbReference type="InterPro" id="IPR002692">
    <property type="entry name" value="S45"/>
</dbReference>
<dbReference type="PANTHER" id="PTHR34218">
    <property type="entry name" value="PEPTIDASE S45 PENICILLIN AMIDASE"/>
    <property type="match status" value="1"/>
</dbReference>
<dbReference type="Gene3D" id="2.30.120.10">
    <property type="match status" value="1"/>
</dbReference>
<evidence type="ECO:0000256" key="3">
    <source>
        <dbReference type="ARBA" id="ARBA00023145"/>
    </source>
</evidence>
<dbReference type="InterPro" id="IPR043147">
    <property type="entry name" value="Penicillin_amidase_A-knob"/>
</dbReference>
<sequence>MTELKYNRSPMNPIPKAFLLILILQFFLISPTLAQILSLNGLEEEVEVFKDDSGINHIFAKNEHDLFFSQGYLAAKDRLFQFEIWRRRATGTVAEILGPRELERDKGARLFQFRGDKKTELSHYHPRGEQIVDAFVAGVNSYITEVLEEPEKLPIEFKLLDILPGYWTWDVVISRHQGLLQNVQDELRYSRVVSLAGAEKAKELYYFHPNEPILDIPTSIPKELLFKDILAPYNAFRAGLVFEPEDIKLGKRNSNLAFLSEKEKASKELLETLEFEKFSIGSNNWIISGKYTESGFPFMANDPHRLHAIPSLRYWVHLNAPGWNVVGGGEPVIPGVSIGHNEFGAWGLTIFETDNEDLRVYDINPKNPYQYRYKKNWMDMIAIKDTIKVKGQADEIHTHYYTIHGPVTFIDRELNKAVAMECAWLKPGGAPYLASLRMDQSQTWEEFRDACTYNHIPAENMIWADKKGNIGWQATGITPLRQNFSGLVVSLGDGSMDWEGYLPIGERPHQLNPEEGYLATANENVTPSDYPYKNALGYEWADAFRGDRIREVLAQGKKFTMKEMGELQNDYLALPARKLVPYLTAMSFEDPALETAKNLLKNWDFKLEKNSIPASIYVMWERKLRQNVSKAMVPEEVKELVGSIQLTRVIEWIEKPEKVFGENPKEKVEILLQSSLEETLKELEKKLGPDQSKWQYGQTAYKHALFRHPLSLALAEEWRPILDAGPLPRGGYSFTPAANAYGDNNSSGASFRIIVDTGNWERTMGINTPGQSGNPASPYYKNLFPIWANDGYFIVPFSYENIQQRTVENIKLKPLP</sequence>
<dbReference type="SUPFAM" id="SSF56235">
    <property type="entry name" value="N-terminal nucleophile aminohydrolases (Ntn hydrolases)"/>
    <property type="match status" value="1"/>
</dbReference>
<dbReference type="CDD" id="cd03747">
    <property type="entry name" value="Ntn_PGA_like"/>
    <property type="match status" value="1"/>
</dbReference>
<evidence type="ECO:0000313" key="5">
    <source>
        <dbReference type="Proteomes" id="UP001597414"/>
    </source>
</evidence>
<dbReference type="Gene3D" id="1.10.1400.10">
    <property type="match status" value="1"/>
</dbReference>
<accession>A0ABW5BA46</accession>
<dbReference type="EMBL" id="JBHUIV010000020">
    <property type="protein sequence ID" value="MFD2203008.1"/>
    <property type="molecule type" value="Genomic_DNA"/>
</dbReference>
<dbReference type="PANTHER" id="PTHR34218:SF4">
    <property type="entry name" value="ACYL-HOMOSERINE LACTONE ACYLASE QUIP"/>
    <property type="match status" value="1"/>
</dbReference>
<evidence type="ECO:0000313" key="4">
    <source>
        <dbReference type="EMBL" id="MFD2203008.1"/>
    </source>
</evidence>
<keyword evidence="2" id="KW-0378">Hydrolase</keyword>
<dbReference type="InterPro" id="IPR023343">
    <property type="entry name" value="Penicillin_amidase_dom1"/>
</dbReference>
<keyword evidence="5" id="KW-1185">Reference proteome</keyword>
<reference evidence="5" key="1">
    <citation type="journal article" date="2019" name="Int. J. Syst. Evol. Microbiol.">
        <title>The Global Catalogue of Microorganisms (GCM) 10K type strain sequencing project: providing services to taxonomists for standard genome sequencing and annotation.</title>
        <authorList>
            <consortium name="The Broad Institute Genomics Platform"/>
            <consortium name="The Broad Institute Genome Sequencing Center for Infectious Disease"/>
            <person name="Wu L."/>
            <person name="Ma J."/>
        </authorList>
    </citation>
    <scope>NUCLEOTIDE SEQUENCE [LARGE SCALE GENOMIC DNA]</scope>
    <source>
        <strain evidence="5">KCTC 19812</strain>
    </source>
</reference>
<dbReference type="RefSeq" id="WP_380804775.1">
    <property type="nucleotide sequence ID" value="NZ_JBHUIV010000020.1"/>
</dbReference>